<dbReference type="Pfam" id="PF00646">
    <property type="entry name" value="F-box"/>
    <property type="match status" value="1"/>
</dbReference>
<dbReference type="SUPFAM" id="SSF81383">
    <property type="entry name" value="F-box domain"/>
    <property type="match status" value="1"/>
</dbReference>
<feature type="non-terminal residue" evidence="2">
    <location>
        <position position="88"/>
    </location>
</feature>
<proteinExistence type="predicted"/>
<evidence type="ECO:0000313" key="3">
    <source>
        <dbReference type="Proteomes" id="UP000663881"/>
    </source>
</evidence>
<protein>
    <recommendedName>
        <fullName evidence="1">F-box domain-containing protein</fullName>
    </recommendedName>
</protein>
<evidence type="ECO:0000259" key="1">
    <source>
        <dbReference type="PROSITE" id="PS50181"/>
    </source>
</evidence>
<dbReference type="EMBL" id="CAJOAY010032240">
    <property type="protein sequence ID" value="CAF4431041.1"/>
    <property type="molecule type" value="Genomic_DNA"/>
</dbReference>
<dbReference type="Proteomes" id="UP000663881">
    <property type="component" value="Unassembled WGS sequence"/>
</dbReference>
<reference evidence="2" key="1">
    <citation type="submission" date="2021-02" db="EMBL/GenBank/DDBJ databases">
        <authorList>
            <person name="Nowell W R."/>
        </authorList>
    </citation>
    <scope>NUCLEOTIDE SEQUENCE</scope>
</reference>
<organism evidence="2 3">
    <name type="scientific">Adineta steineri</name>
    <dbReference type="NCBI Taxonomy" id="433720"/>
    <lineage>
        <taxon>Eukaryota</taxon>
        <taxon>Metazoa</taxon>
        <taxon>Spiralia</taxon>
        <taxon>Gnathifera</taxon>
        <taxon>Rotifera</taxon>
        <taxon>Eurotatoria</taxon>
        <taxon>Bdelloidea</taxon>
        <taxon>Adinetida</taxon>
        <taxon>Adinetidae</taxon>
        <taxon>Adineta</taxon>
    </lineage>
</organism>
<name>A0A820R7X1_9BILA</name>
<dbReference type="InterPro" id="IPR036047">
    <property type="entry name" value="F-box-like_dom_sf"/>
</dbReference>
<gene>
    <name evidence="2" type="ORF">OKA104_LOCUS53080</name>
</gene>
<dbReference type="InterPro" id="IPR001810">
    <property type="entry name" value="F-box_dom"/>
</dbReference>
<dbReference type="AlphaFoldDB" id="A0A820R7X1"/>
<accession>A0A820R7X1</accession>
<dbReference type="PROSITE" id="PS50181">
    <property type="entry name" value="FBOX"/>
    <property type="match status" value="1"/>
</dbReference>
<evidence type="ECO:0000313" key="2">
    <source>
        <dbReference type="EMBL" id="CAF4431041.1"/>
    </source>
</evidence>
<feature type="domain" description="F-box" evidence="1">
    <location>
        <begin position="1"/>
        <end position="50"/>
    </location>
</feature>
<sequence>MTLESLPNEILIEIFEYLNAFEIFYSFDQLNNRLYSLIRNIPLHLNFEYCRKTIFDQFCTILKLNPIIKERINSLILSNKDTCGQIDL</sequence>
<comment type="caution">
    <text evidence="2">The sequence shown here is derived from an EMBL/GenBank/DDBJ whole genome shotgun (WGS) entry which is preliminary data.</text>
</comment>